<evidence type="ECO:0000256" key="1">
    <source>
        <dbReference type="ARBA" id="ARBA00022801"/>
    </source>
</evidence>
<dbReference type="GO" id="GO:0019262">
    <property type="term" value="P:N-acetylneuraminate catabolic process"/>
    <property type="evidence" value="ECO:0007669"/>
    <property type="project" value="TreeGrafter"/>
</dbReference>
<sequence length="244" mass="26384">MEIIQPQLNVSDSYESMSITAADALLERLSPVASPTVAVASGDSPAGMYRNLVSTAQDSFDFSSWKFVGLDEWEGLNGSDEGSCRYHLDRQLFWPLQVKASSMIFFDGRAKDPEAECRRTEAFIREAGGLDVAVIGLGLNGHVGMNEPGGLPGFAHVTELAEQTRAVGQKYFSRATPLTRGLTLGLQTLLDSKTIFLLVSGEKKASVLAALMQQDPDISLPVTMLKRHADFRIFADAAAASAIR</sequence>
<dbReference type="GO" id="GO:0042802">
    <property type="term" value="F:identical protein binding"/>
    <property type="evidence" value="ECO:0007669"/>
    <property type="project" value="TreeGrafter"/>
</dbReference>
<dbReference type="Gene3D" id="3.40.50.1360">
    <property type="match status" value="1"/>
</dbReference>
<dbReference type="EMBL" id="BBWV01000001">
    <property type="protein sequence ID" value="GAO41598.1"/>
    <property type="molecule type" value="Genomic_DNA"/>
</dbReference>
<comment type="caution">
    <text evidence="3">The sequence shown here is derived from an EMBL/GenBank/DDBJ whole genome shotgun (WGS) entry which is preliminary data.</text>
</comment>
<dbReference type="AlphaFoldDB" id="A0A0E9MVT0"/>
<organism evidence="3 4">
    <name type="scientific">Flavihumibacter petaseus NBRC 106054</name>
    <dbReference type="NCBI Taxonomy" id="1220578"/>
    <lineage>
        <taxon>Bacteria</taxon>
        <taxon>Pseudomonadati</taxon>
        <taxon>Bacteroidota</taxon>
        <taxon>Chitinophagia</taxon>
        <taxon>Chitinophagales</taxon>
        <taxon>Chitinophagaceae</taxon>
        <taxon>Flavihumibacter</taxon>
    </lineage>
</organism>
<dbReference type="InterPro" id="IPR037171">
    <property type="entry name" value="NagB/RpiA_transferase-like"/>
</dbReference>
<name>A0A0E9MVT0_9BACT</name>
<dbReference type="InterPro" id="IPR006148">
    <property type="entry name" value="Glc/Gal-6P_isomerase"/>
</dbReference>
<dbReference type="PANTHER" id="PTHR11280:SF5">
    <property type="entry name" value="GLUCOSAMINE-6-PHOSPHATE ISOMERASE"/>
    <property type="match status" value="1"/>
</dbReference>
<dbReference type="OrthoDB" id="9791139at2"/>
<gene>
    <name evidence="3" type="primary">nagB</name>
    <name evidence="3" type="ORF">FPE01S_01_06120</name>
</gene>
<dbReference type="InterPro" id="IPR018321">
    <property type="entry name" value="Glucosamine6P_isomerase_CS"/>
</dbReference>
<dbReference type="GO" id="GO:0005975">
    <property type="term" value="P:carbohydrate metabolic process"/>
    <property type="evidence" value="ECO:0007669"/>
    <property type="project" value="InterPro"/>
</dbReference>
<evidence type="ECO:0000259" key="2">
    <source>
        <dbReference type="Pfam" id="PF01182"/>
    </source>
</evidence>
<reference evidence="3 4" key="1">
    <citation type="submission" date="2015-04" db="EMBL/GenBank/DDBJ databases">
        <title>Whole genome shotgun sequence of Flavihumibacter petaseus NBRC 106054.</title>
        <authorList>
            <person name="Miyazawa S."/>
            <person name="Hosoyama A."/>
            <person name="Hashimoto M."/>
            <person name="Noguchi M."/>
            <person name="Tsuchikane K."/>
            <person name="Ohji S."/>
            <person name="Yamazoe A."/>
            <person name="Ichikawa N."/>
            <person name="Kimura A."/>
            <person name="Fujita N."/>
        </authorList>
    </citation>
    <scope>NUCLEOTIDE SEQUENCE [LARGE SCALE GENOMIC DNA]</scope>
    <source>
        <strain evidence="3 4">NBRC 106054</strain>
    </source>
</reference>
<keyword evidence="1" id="KW-0378">Hydrolase</keyword>
<dbReference type="PANTHER" id="PTHR11280">
    <property type="entry name" value="GLUCOSAMINE-6-PHOSPHATE ISOMERASE"/>
    <property type="match status" value="1"/>
</dbReference>
<accession>A0A0E9MVT0</accession>
<dbReference type="SUPFAM" id="SSF100950">
    <property type="entry name" value="NagB/RpiA/CoA transferase-like"/>
    <property type="match status" value="1"/>
</dbReference>
<evidence type="ECO:0000313" key="3">
    <source>
        <dbReference type="EMBL" id="GAO41598.1"/>
    </source>
</evidence>
<evidence type="ECO:0000313" key="4">
    <source>
        <dbReference type="Proteomes" id="UP000033121"/>
    </source>
</evidence>
<dbReference type="STRING" id="1220578.FPE01S_01_06120"/>
<dbReference type="Proteomes" id="UP000033121">
    <property type="component" value="Unassembled WGS sequence"/>
</dbReference>
<feature type="domain" description="Glucosamine/galactosamine-6-phosphate isomerase" evidence="2">
    <location>
        <begin position="29"/>
        <end position="227"/>
    </location>
</feature>
<dbReference type="GO" id="GO:0004342">
    <property type="term" value="F:glucosamine-6-phosphate deaminase activity"/>
    <property type="evidence" value="ECO:0007669"/>
    <property type="project" value="InterPro"/>
</dbReference>
<protein>
    <submittedName>
        <fullName evidence="3">Glucosamine-6-phosphate deaminase</fullName>
    </submittedName>
</protein>
<dbReference type="InterPro" id="IPR004547">
    <property type="entry name" value="Glucosamine6P_isomerase"/>
</dbReference>
<dbReference type="PROSITE" id="PS01161">
    <property type="entry name" value="GLC_GALNAC_ISOMERASE"/>
    <property type="match status" value="1"/>
</dbReference>
<proteinExistence type="predicted"/>
<dbReference type="GO" id="GO:0006046">
    <property type="term" value="P:N-acetylglucosamine catabolic process"/>
    <property type="evidence" value="ECO:0007669"/>
    <property type="project" value="TreeGrafter"/>
</dbReference>
<dbReference type="GO" id="GO:0005737">
    <property type="term" value="C:cytoplasm"/>
    <property type="evidence" value="ECO:0007669"/>
    <property type="project" value="TreeGrafter"/>
</dbReference>
<dbReference type="GO" id="GO:0006043">
    <property type="term" value="P:glucosamine catabolic process"/>
    <property type="evidence" value="ECO:0007669"/>
    <property type="project" value="TreeGrafter"/>
</dbReference>
<dbReference type="Pfam" id="PF01182">
    <property type="entry name" value="Glucosamine_iso"/>
    <property type="match status" value="1"/>
</dbReference>
<keyword evidence="4" id="KW-1185">Reference proteome</keyword>